<dbReference type="SMART" id="SM00954">
    <property type="entry name" value="RelA_SpoT"/>
    <property type="match status" value="1"/>
</dbReference>
<reference evidence="7" key="1">
    <citation type="submission" date="2018-03" db="EMBL/GenBank/DDBJ databases">
        <authorList>
            <person name="Zecchin S."/>
        </authorList>
    </citation>
    <scope>NUCLEOTIDE SEQUENCE [LARGE SCALE GENOMIC DNA]</scope>
</reference>
<dbReference type="InterPro" id="IPR006674">
    <property type="entry name" value="HD_domain"/>
</dbReference>
<dbReference type="Gene3D" id="1.10.3210.10">
    <property type="entry name" value="Hypothetical protein af1432"/>
    <property type="match status" value="1"/>
</dbReference>
<dbReference type="Pfam" id="PF13291">
    <property type="entry name" value="ACT_4"/>
    <property type="match status" value="1"/>
</dbReference>
<proteinExistence type="inferred from homology"/>
<dbReference type="InterPro" id="IPR002912">
    <property type="entry name" value="ACT_dom"/>
</dbReference>
<dbReference type="InterPro" id="IPR045600">
    <property type="entry name" value="RelA/SpoT_AH_RIS"/>
</dbReference>
<dbReference type="EC" id="2.7.6.5" evidence="6"/>
<evidence type="ECO:0000256" key="2">
    <source>
        <dbReference type="RuleBase" id="RU003847"/>
    </source>
</evidence>
<feature type="domain" description="HD" evidence="4">
    <location>
        <begin position="48"/>
        <end position="147"/>
    </location>
</feature>
<dbReference type="CDD" id="cd04876">
    <property type="entry name" value="ACT_RelA-SpoT"/>
    <property type="match status" value="1"/>
</dbReference>
<dbReference type="Pfam" id="PF19296">
    <property type="entry name" value="RelA_AH_RIS"/>
    <property type="match status" value="1"/>
</dbReference>
<accession>A0A2U3QFG4</accession>
<dbReference type="GO" id="GO:0008728">
    <property type="term" value="F:GTP diphosphokinase activity"/>
    <property type="evidence" value="ECO:0007669"/>
    <property type="project" value="UniProtKB-EC"/>
</dbReference>
<sequence length="709" mass="80431">MPEMLSLNGLLDKVRSYSQGKGLDILEDAYHFSREAHCSQKRSEGSPYIKHPLSVAYILADIKMDVSSIVAGLLHDTIEDTGTTIDNIRVLFGKEIAFIVESLTKLSKVEFKTQKEAQAENFRKMLLAMSEDVRVILIKFADRLHNMRTLQHLPENKRQRIAAETLEIYAPLANRLGIGWLRTEFEDLSFKFLMPDLYEELVRKVARRKEEQEGYIKELSELIMGKLQEEGLPGKVTGRVKHHYGIYQKMQKQRITFDQVHDVLGLRILTDTKANCYAILGLIHSLWTPIPGKFKDYIGVPKSNMYQSLHTTVIGPKGERVEFQIRTEEMHRIAEEGIASHWKYKEKGALDEKSSKYISWLRDLVQVQKDVPDAMDFLEAVKGEVVPEVVYIFTPKGEIKEMPIGSTPVDFAYSVHTQVGHRCVGAKINGKIVPLRHKLKNGDTIEIITSQTHGPSRDWLKFVVTQRAKTRIKQWIKAEERHQSVELGIKLLEGELRKHNMSNALMKSDEILKVGKALGMTSLEDLFVSVGFGKVSPHQVVNRLLPEKAVEEPEPLRPRRTVKEHKGVSIKGIDDVLYHTAKCCYPVPGDNLVGFVTIGKGVTVHRRDCANLERLVVEDARLVGVEWQPIGDATANARLFVETIDKPGILANLSALISSVNININHLEVTTTQDQRGYITFIIGVRDLLQLRALIQKISQMEGILRVRR</sequence>
<dbReference type="AlphaFoldDB" id="A0A2U3QFG4"/>
<dbReference type="GO" id="GO:0016301">
    <property type="term" value="F:kinase activity"/>
    <property type="evidence" value="ECO:0007669"/>
    <property type="project" value="UniProtKB-KW"/>
</dbReference>
<evidence type="ECO:0000313" key="7">
    <source>
        <dbReference type="Proteomes" id="UP000245125"/>
    </source>
</evidence>
<keyword evidence="7" id="KW-1185">Reference proteome</keyword>
<dbReference type="InterPro" id="IPR012676">
    <property type="entry name" value="TGS-like"/>
</dbReference>
<dbReference type="InterPro" id="IPR004811">
    <property type="entry name" value="RelA/Spo_fam"/>
</dbReference>
<organism evidence="6 7">
    <name type="scientific">Candidatus Sulfobium mesophilum</name>
    <dbReference type="NCBI Taxonomy" id="2016548"/>
    <lineage>
        <taxon>Bacteria</taxon>
        <taxon>Pseudomonadati</taxon>
        <taxon>Nitrospirota</taxon>
        <taxon>Nitrospiria</taxon>
        <taxon>Nitrospirales</taxon>
        <taxon>Nitrospiraceae</taxon>
        <taxon>Candidatus Sulfobium</taxon>
    </lineage>
</organism>
<feature type="domain" description="TGS" evidence="5">
    <location>
        <begin position="388"/>
        <end position="449"/>
    </location>
</feature>
<dbReference type="PANTHER" id="PTHR21262">
    <property type="entry name" value="GUANOSINE-3',5'-BIS DIPHOSPHATE 3'-PYROPHOSPHOHYDROLASE"/>
    <property type="match status" value="1"/>
</dbReference>
<dbReference type="InterPro" id="IPR007685">
    <property type="entry name" value="RelA_SpoT"/>
</dbReference>
<dbReference type="SUPFAM" id="SSF81271">
    <property type="entry name" value="TGS-like"/>
    <property type="match status" value="1"/>
</dbReference>
<evidence type="ECO:0000259" key="3">
    <source>
        <dbReference type="PROSITE" id="PS51671"/>
    </source>
</evidence>
<keyword evidence="6" id="KW-0418">Kinase</keyword>
<feature type="domain" description="ACT" evidence="3">
    <location>
        <begin position="638"/>
        <end position="709"/>
    </location>
</feature>
<evidence type="ECO:0000313" key="6">
    <source>
        <dbReference type="EMBL" id="SPQ00157.1"/>
    </source>
</evidence>
<dbReference type="CDD" id="cd05399">
    <property type="entry name" value="NT_Rel-Spo_like"/>
    <property type="match status" value="1"/>
</dbReference>
<dbReference type="SUPFAM" id="SSF55021">
    <property type="entry name" value="ACT-like"/>
    <property type="match status" value="1"/>
</dbReference>
<evidence type="ECO:0000256" key="1">
    <source>
        <dbReference type="ARBA" id="ARBA00025704"/>
    </source>
</evidence>
<dbReference type="InterPro" id="IPR012675">
    <property type="entry name" value="Beta-grasp_dom_sf"/>
</dbReference>
<dbReference type="PROSITE" id="PS51831">
    <property type="entry name" value="HD"/>
    <property type="match status" value="1"/>
</dbReference>
<dbReference type="InterPro" id="IPR045865">
    <property type="entry name" value="ACT-like_dom_sf"/>
</dbReference>
<dbReference type="GO" id="GO:0015969">
    <property type="term" value="P:guanosine tetraphosphate metabolic process"/>
    <property type="evidence" value="ECO:0007669"/>
    <property type="project" value="InterPro"/>
</dbReference>
<dbReference type="SUPFAM" id="SSF81301">
    <property type="entry name" value="Nucleotidyltransferase"/>
    <property type="match status" value="1"/>
</dbReference>
<dbReference type="InterPro" id="IPR004095">
    <property type="entry name" value="TGS"/>
</dbReference>
<dbReference type="Proteomes" id="UP000245125">
    <property type="component" value="Unassembled WGS sequence"/>
</dbReference>
<dbReference type="InterPro" id="IPR003607">
    <property type="entry name" value="HD/PDEase_dom"/>
</dbReference>
<evidence type="ECO:0000259" key="4">
    <source>
        <dbReference type="PROSITE" id="PS51831"/>
    </source>
</evidence>
<dbReference type="SMART" id="SM00471">
    <property type="entry name" value="HDc"/>
    <property type="match status" value="1"/>
</dbReference>
<dbReference type="PANTHER" id="PTHR21262:SF31">
    <property type="entry name" value="GTP PYROPHOSPHOKINASE"/>
    <property type="match status" value="1"/>
</dbReference>
<dbReference type="Gene3D" id="3.30.460.10">
    <property type="entry name" value="Beta Polymerase, domain 2"/>
    <property type="match status" value="1"/>
</dbReference>
<dbReference type="Pfam" id="PF04607">
    <property type="entry name" value="RelA_SpoT"/>
    <property type="match status" value="1"/>
</dbReference>
<comment type="function">
    <text evidence="2">In eubacteria ppGpp (guanosine 3'-diphosphate 5'-diphosphate) is a mediator of the stringent response that coordinates a variety of cellular activities in response to changes in nutritional abundance.</text>
</comment>
<dbReference type="PROSITE" id="PS51880">
    <property type="entry name" value="TGS"/>
    <property type="match status" value="1"/>
</dbReference>
<dbReference type="PROSITE" id="PS51671">
    <property type="entry name" value="ACT"/>
    <property type="match status" value="1"/>
</dbReference>
<dbReference type="Gene3D" id="3.10.20.30">
    <property type="match status" value="1"/>
</dbReference>
<dbReference type="FunFam" id="1.10.3210.10:FF:000001">
    <property type="entry name" value="GTP pyrophosphokinase RelA"/>
    <property type="match status" value="1"/>
</dbReference>
<dbReference type="Gene3D" id="3.30.70.260">
    <property type="match status" value="1"/>
</dbReference>
<dbReference type="InterPro" id="IPR033655">
    <property type="entry name" value="TGS_RelA/SpoT"/>
</dbReference>
<comment type="similarity">
    <text evidence="2">Belongs to the relA/spoT family.</text>
</comment>
<protein>
    <submittedName>
        <fullName evidence="6">GTP pyrophosphokinase</fullName>
        <ecNumber evidence="6">2.7.6.5</ecNumber>
    </submittedName>
</protein>
<comment type="pathway">
    <text evidence="1">Purine metabolism.</text>
</comment>
<dbReference type="EMBL" id="OUUY01000062">
    <property type="protein sequence ID" value="SPQ00157.1"/>
    <property type="molecule type" value="Genomic_DNA"/>
</dbReference>
<dbReference type="GO" id="GO:0015949">
    <property type="term" value="P:nucleobase-containing small molecule interconversion"/>
    <property type="evidence" value="ECO:0007669"/>
    <property type="project" value="UniProtKB-ARBA"/>
</dbReference>
<dbReference type="Pfam" id="PF02824">
    <property type="entry name" value="TGS"/>
    <property type="match status" value="1"/>
</dbReference>
<keyword evidence="6" id="KW-0808">Transferase</keyword>
<dbReference type="NCBIfam" id="TIGR00691">
    <property type="entry name" value="spoT_relA"/>
    <property type="match status" value="1"/>
</dbReference>
<dbReference type="Pfam" id="PF13328">
    <property type="entry name" value="HD_4"/>
    <property type="match status" value="1"/>
</dbReference>
<gene>
    <name evidence="6" type="primary">relA</name>
    <name evidence="6" type="ORF">NBG4_180033</name>
</gene>
<name>A0A2U3QFG4_9BACT</name>
<dbReference type="GO" id="GO:0005886">
    <property type="term" value="C:plasma membrane"/>
    <property type="evidence" value="ECO:0007669"/>
    <property type="project" value="TreeGrafter"/>
</dbReference>
<dbReference type="SUPFAM" id="SSF109604">
    <property type="entry name" value="HD-domain/PDEase-like"/>
    <property type="match status" value="1"/>
</dbReference>
<dbReference type="FunFam" id="3.10.20.30:FF:000002">
    <property type="entry name" value="GTP pyrophosphokinase (RelA/SpoT)"/>
    <property type="match status" value="1"/>
</dbReference>
<evidence type="ECO:0000259" key="5">
    <source>
        <dbReference type="PROSITE" id="PS51880"/>
    </source>
</evidence>
<dbReference type="InterPro" id="IPR043519">
    <property type="entry name" value="NT_sf"/>
</dbReference>
<dbReference type="FunFam" id="3.30.460.10:FF:000001">
    <property type="entry name" value="GTP pyrophosphokinase RelA"/>
    <property type="match status" value="1"/>
</dbReference>
<dbReference type="CDD" id="cd01668">
    <property type="entry name" value="TGS_RSH"/>
    <property type="match status" value="1"/>
</dbReference>
<dbReference type="CDD" id="cd00077">
    <property type="entry name" value="HDc"/>
    <property type="match status" value="1"/>
</dbReference>